<keyword evidence="1" id="KW-0175">Coiled coil</keyword>
<sequence>MYIYNIYVFIYLFVCLFVWKKTQLAPEALQYNEDMIAMSGKPAYGQMMHHPMAGNGGAPLFLMQPHAGLEPNHSMHNTVIAMPAPAMKTRLASASAARMPVASAMPSSAQMDKQHNNNNNNNNNQESKKSKAKDIESREDASGDHSKWKKEDSVRVPPNLPLIFVKHKDQDGDAKGKDKDKGEQAGDGVNVVTPPSSPSVKYSTSPSHHSSATSTEERDPVDDPGSAKPKINPDGAEKLDNYRVKEKIEHKLKRLINTQRDQIEKMQKQIEEKGAQIRVQLIVDQKIINDAFAKTSQELQEQIDIQQQLLRIALHEHHKWKQDCQLWKNALETDYWQCKVDAERNDLLEKSKQFYRDCSQRCRSKYAVPLKHIDLKFPFIYVYPKKYVYVYFFIIIVHACLCNRYEQTPFTQDMIGPISGKVALKPQVVVRIVKKFEDCDNSESDNEKESKQSIEECAKNNNHSKDAGRNKGKKVNLLRVEISSPSQQSSIIRGFVVQIIQRDFAPKVIELSHDKEFVEIKLSNELNRWCGDVWVQSQSECGLGEAVHVTVDLKV</sequence>
<protein>
    <submittedName>
        <fullName evidence="3">Uncharacterized protein</fullName>
    </submittedName>
</protein>
<dbReference type="AlphaFoldDB" id="X6NRI2"/>
<feature type="region of interest" description="Disordered" evidence="2">
    <location>
        <begin position="93"/>
        <end position="241"/>
    </location>
</feature>
<evidence type="ECO:0000256" key="2">
    <source>
        <dbReference type="SAM" id="MobiDB-lite"/>
    </source>
</evidence>
<feature type="compositionally biased region" description="Basic and acidic residues" evidence="2">
    <location>
        <begin position="445"/>
        <end position="469"/>
    </location>
</feature>
<feature type="compositionally biased region" description="Low complexity" evidence="2">
    <location>
        <begin position="186"/>
        <end position="214"/>
    </location>
</feature>
<feature type="region of interest" description="Disordered" evidence="2">
    <location>
        <begin position="441"/>
        <end position="470"/>
    </location>
</feature>
<dbReference type="Proteomes" id="UP000023152">
    <property type="component" value="Unassembled WGS sequence"/>
</dbReference>
<evidence type="ECO:0000256" key="1">
    <source>
        <dbReference type="SAM" id="Coils"/>
    </source>
</evidence>
<dbReference type="EMBL" id="ASPP01006553">
    <property type="protein sequence ID" value="ETO28636.1"/>
    <property type="molecule type" value="Genomic_DNA"/>
</dbReference>
<evidence type="ECO:0000313" key="3">
    <source>
        <dbReference type="EMBL" id="ETO28636.1"/>
    </source>
</evidence>
<name>X6NRI2_RETFI</name>
<feature type="compositionally biased region" description="Basic and acidic residues" evidence="2">
    <location>
        <begin position="166"/>
        <end position="184"/>
    </location>
</feature>
<evidence type="ECO:0000313" key="4">
    <source>
        <dbReference type="Proteomes" id="UP000023152"/>
    </source>
</evidence>
<proteinExistence type="predicted"/>
<keyword evidence="4" id="KW-1185">Reference proteome</keyword>
<reference evidence="3 4" key="1">
    <citation type="journal article" date="2013" name="Curr. Biol.">
        <title>The Genome of the Foraminiferan Reticulomyxa filosa.</title>
        <authorList>
            <person name="Glockner G."/>
            <person name="Hulsmann N."/>
            <person name="Schleicher M."/>
            <person name="Noegel A.A."/>
            <person name="Eichinger L."/>
            <person name="Gallinger C."/>
            <person name="Pawlowski J."/>
            <person name="Sierra R."/>
            <person name="Euteneuer U."/>
            <person name="Pillet L."/>
            <person name="Moustafa A."/>
            <person name="Platzer M."/>
            <person name="Groth M."/>
            <person name="Szafranski K."/>
            <person name="Schliwa M."/>
        </authorList>
    </citation>
    <scope>NUCLEOTIDE SEQUENCE [LARGE SCALE GENOMIC DNA]</scope>
</reference>
<accession>X6NRI2</accession>
<organism evidence="3 4">
    <name type="scientific">Reticulomyxa filosa</name>
    <dbReference type="NCBI Taxonomy" id="46433"/>
    <lineage>
        <taxon>Eukaryota</taxon>
        <taxon>Sar</taxon>
        <taxon>Rhizaria</taxon>
        <taxon>Retaria</taxon>
        <taxon>Foraminifera</taxon>
        <taxon>Monothalamids</taxon>
        <taxon>Reticulomyxidae</taxon>
        <taxon>Reticulomyxa</taxon>
    </lineage>
</organism>
<comment type="caution">
    <text evidence="3">The sequence shown here is derived from an EMBL/GenBank/DDBJ whole genome shotgun (WGS) entry which is preliminary data.</text>
</comment>
<feature type="coiled-coil region" evidence="1">
    <location>
        <begin position="249"/>
        <end position="316"/>
    </location>
</feature>
<gene>
    <name evidence="3" type="ORF">RFI_08493</name>
</gene>
<feature type="compositionally biased region" description="Basic and acidic residues" evidence="2">
    <location>
        <begin position="126"/>
        <end position="154"/>
    </location>
</feature>